<evidence type="ECO:0000313" key="2">
    <source>
        <dbReference type="Proteomes" id="UP001485043"/>
    </source>
</evidence>
<sequence>MQSGRKRVRTTPARDESTDKQIERAYFYGVIATWDACSHFAEVGSREVAGLAHVLDIDEEVYKFRTYFVEHRADHDISTSSKAEADADAVVNAIFESWRNCYHLLI</sequence>
<name>A0AAW1T753_9CHLO</name>
<reference evidence="1 2" key="1">
    <citation type="journal article" date="2024" name="Nat. Commun.">
        <title>Phylogenomics reveals the evolutionary origins of lichenization in chlorophyte algae.</title>
        <authorList>
            <person name="Puginier C."/>
            <person name="Libourel C."/>
            <person name="Otte J."/>
            <person name="Skaloud P."/>
            <person name="Haon M."/>
            <person name="Grisel S."/>
            <person name="Petersen M."/>
            <person name="Berrin J.G."/>
            <person name="Delaux P.M."/>
            <person name="Dal Grande F."/>
            <person name="Keller J."/>
        </authorList>
    </citation>
    <scope>NUCLEOTIDE SEQUENCE [LARGE SCALE GENOMIC DNA]</scope>
    <source>
        <strain evidence="1 2">SAG 2523</strain>
    </source>
</reference>
<dbReference type="Proteomes" id="UP001485043">
    <property type="component" value="Unassembled WGS sequence"/>
</dbReference>
<gene>
    <name evidence="1" type="ORF">WJX84_007966</name>
</gene>
<accession>A0AAW1T753</accession>
<dbReference type="AlphaFoldDB" id="A0AAW1T753"/>
<dbReference type="EMBL" id="JALJOV010000308">
    <property type="protein sequence ID" value="KAK9864862.1"/>
    <property type="molecule type" value="Genomic_DNA"/>
</dbReference>
<keyword evidence="2" id="KW-1185">Reference proteome</keyword>
<comment type="caution">
    <text evidence="1">The sequence shown here is derived from an EMBL/GenBank/DDBJ whole genome shotgun (WGS) entry which is preliminary data.</text>
</comment>
<protein>
    <submittedName>
        <fullName evidence="1">Uncharacterized protein</fullName>
    </submittedName>
</protein>
<proteinExistence type="predicted"/>
<evidence type="ECO:0000313" key="1">
    <source>
        <dbReference type="EMBL" id="KAK9864862.1"/>
    </source>
</evidence>
<organism evidence="1 2">
    <name type="scientific">Apatococcus fuscideae</name>
    <dbReference type="NCBI Taxonomy" id="2026836"/>
    <lineage>
        <taxon>Eukaryota</taxon>
        <taxon>Viridiplantae</taxon>
        <taxon>Chlorophyta</taxon>
        <taxon>core chlorophytes</taxon>
        <taxon>Trebouxiophyceae</taxon>
        <taxon>Chlorellales</taxon>
        <taxon>Chlorellaceae</taxon>
        <taxon>Apatococcus</taxon>
    </lineage>
</organism>